<reference evidence="1 2" key="1">
    <citation type="journal article" date="2019" name="Sci. Rep.">
        <title>Orb-weaving spider Araneus ventricosus genome elucidates the spidroin gene catalogue.</title>
        <authorList>
            <person name="Kono N."/>
            <person name="Nakamura H."/>
            <person name="Ohtoshi R."/>
            <person name="Moran D.A.P."/>
            <person name="Shinohara A."/>
            <person name="Yoshida Y."/>
            <person name="Fujiwara M."/>
            <person name="Mori M."/>
            <person name="Tomita M."/>
            <person name="Arakawa K."/>
        </authorList>
    </citation>
    <scope>NUCLEOTIDE SEQUENCE [LARGE SCALE GENOMIC DNA]</scope>
</reference>
<dbReference type="AlphaFoldDB" id="A0A4Y2GPB2"/>
<sequence>MVSLASSPCWSSRVHLLQRLLLLKIWVQGPHPPRSTSPDGPLASRSIIRSTWAAAVAAAKIRGPLVHISPYQVQMVLASRSVSTLPRAAAAVEDPSTVIQMVLGFQVCVLHPLYLLPFH</sequence>
<evidence type="ECO:0000313" key="2">
    <source>
        <dbReference type="Proteomes" id="UP000499080"/>
    </source>
</evidence>
<dbReference type="Proteomes" id="UP000499080">
    <property type="component" value="Unassembled WGS sequence"/>
</dbReference>
<dbReference type="EMBL" id="BGPR01001469">
    <property type="protein sequence ID" value="GBM54656.1"/>
    <property type="molecule type" value="Genomic_DNA"/>
</dbReference>
<name>A0A4Y2GPB2_ARAVE</name>
<protein>
    <submittedName>
        <fullName evidence="1">Uncharacterized protein</fullName>
    </submittedName>
</protein>
<gene>
    <name evidence="1" type="ORF">AVEN_121537_1</name>
</gene>
<keyword evidence="2" id="KW-1185">Reference proteome</keyword>
<evidence type="ECO:0000313" key="1">
    <source>
        <dbReference type="EMBL" id="GBM54656.1"/>
    </source>
</evidence>
<accession>A0A4Y2GPB2</accession>
<proteinExistence type="predicted"/>
<comment type="caution">
    <text evidence="1">The sequence shown here is derived from an EMBL/GenBank/DDBJ whole genome shotgun (WGS) entry which is preliminary data.</text>
</comment>
<organism evidence="1 2">
    <name type="scientific">Araneus ventricosus</name>
    <name type="common">Orbweaver spider</name>
    <name type="synonym">Epeira ventricosa</name>
    <dbReference type="NCBI Taxonomy" id="182803"/>
    <lineage>
        <taxon>Eukaryota</taxon>
        <taxon>Metazoa</taxon>
        <taxon>Ecdysozoa</taxon>
        <taxon>Arthropoda</taxon>
        <taxon>Chelicerata</taxon>
        <taxon>Arachnida</taxon>
        <taxon>Araneae</taxon>
        <taxon>Araneomorphae</taxon>
        <taxon>Entelegynae</taxon>
        <taxon>Araneoidea</taxon>
        <taxon>Araneidae</taxon>
        <taxon>Araneus</taxon>
    </lineage>
</organism>